<dbReference type="Gene3D" id="3.30.565.10">
    <property type="entry name" value="Histidine kinase-like ATPase, C-terminal domain"/>
    <property type="match status" value="1"/>
</dbReference>
<organism evidence="18 19">
    <name type="scientific">Virgisporangium aliadipatigenens</name>
    <dbReference type="NCBI Taxonomy" id="741659"/>
    <lineage>
        <taxon>Bacteria</taxon>
        <taxon>Bacillati</taxon>
        <taxon>Actinomycetota</taxon>
        <taxon>Actinomycetes</taxon>
        <taxon>Micromonosporales</taxon>
        <taxon>Micromonosporaceae</taxon>
        <taxon>Virgisporangium</taxon>
    </lineage>
</organism>
<dbReference type="SMART" id="SM00387">
    <property type="entry name" value="HATPase_c"/>
    <property type="match status" value="1"/>
</dbReference>
<evidence type="ECO:0000256" key="13">
    <source>
        <dbReference type="ARBA" id="ARBA00023136"/>
    </source>
</evidence>
<dbReference type="InterPro" id="IPR003661">
    <property type="entry name" value="HisK_dim/P_dom"/>
</dbReference>
<dbReference type="CDD" id="cd00082">
    <property type="entry name" value="HisKA"/>
    <property type="match status" value="1"/>
</dbReference>
<keyword evidence="11" id="KW-1133">Transmembrane helix</keyword>
<evidence type="ECO:0000259" key="16">
    <source>
        <dbReference type="PROSITE" id="PS50109"/>
    </source>
</evidence>
<evidence type="ECO:0000256" key="14">
    <source>
        <dbReference type="ARBA" id="ARBA00039401"/>
    </source>
</evidence>
<evidence type="ECO:0000256" key="12">
    <source>
        <dbReference type="ARBA" id="ARBA00023012"/>
    </source>
</evidence>
<dbReference type="EC" id="2.7.13.3" evidence="4"/>
<evidence type="ECO:0000256" key="15">
    <source>
        <dbReference type="SAM" id="Coils"/>
    </source>
</evidence>
<dbReference type="PRINTS" id="PR00344">
    <property type="entry name" value="BCTRLSENSOR"/>
</dbReference>
<dbReference type="PANTHER" id="PTHR42878">
    <property type="entry name" value="TWO-COMPONENT HISTIDINE KINASE"/>
    <property type="match status" value="1"/>
</dbReference>
<evidence type="ECO:0000256" key="3">
    <source>
        <dbReference type="ARBA" id="ARBA00004236"/>
    </source>
</evidence>
<dbReference type="Pfam" id="PF08448">
    <property type="entry name" value="PAS_4"/>
    <property type="match status" value="1"/>
</dbReference>
<accession>A0A8J3YMB7</accession>
<dbReference type="Pfam" id="PF00512">
    <property type="entry name" value="HisKA"/>
    <property type="match status" value="1"/>
</dbReference>
<keyword evidence="10" id="KW-0067">ATP-binding</keyword>
<feature type="domain" description="PAC" evidence="17">
    <location>
        <begin position="93"/>
        <end position="145"/>
    </location>
</feature>
<evidence type="ECO:0000256" key="5">
    <source>
        <dbReference type="ARBA" id="ARBA00022553"/>
    </source>
</evidence>
<feature type="domain" description="Histidine kinase" evidence="16">
    <location>
        <begin position="170"/>
        <end position="384"/>
    </location>
</feature>
<dbReference type="InterPro" id="IPR005467">
    <property type="entry name" value="His_kinase_dom"/>
</dbReference>
<dbReference type="GO" id="GO:0005886">
    <property type="term" value="C:plasma membrane"/>
    <property type="evidence" value="ECO:0007669"/>
    <property type="project" value="UniProtKB-SubCell"/>
</dbReference>
<keyword evidence="7" id="KW-0812">Transmembrane</keyword>
<evidence type="ECO:0000313" key="19">
    <source>
        <dbReference type="Proteomes" id="UP000619260"/>
    </source>
</evidence>
<keyword evidence="5" id="KW-0597">Phosphoprotein</keyword>
<comment type="subcellular location">
    <subcellularLocation>
        <location evidence="3">Cell membrane</location>
    </subcellularLocation>
    <subcellularLocation>
        <location evidence="2">Membrane</location>
        <topology evidence="2">Multi-pass membrane protein</topology>
    </subcellularLocation>
</comment>
<dbReference type="Pfam" id="PF02518">
    <property type="entry name" value="HATPase_c"/>
    <property type="match status" value="1"/>
</dbReference>
<dbReference type="CDD" id="cd16922">
    <property type="entry name" value="HATPase_EvgS-ArcB-TorS-like"/>
    <property type="match status" value="1"/>
</dbReference>
<dbReference type="GO" id="GO:0000155">
    <property type="term" value="F:phosphorelay sensor kinase activity"/>
    <property type="evidence" value="ECO:0007669"/>
    <property type="project" value="InterPro"/>
</dbReference>
<comment type="catalytic activity">
    <reaction evidence="1">
        <text>ATP + protein L-histidine = ADP + protein N-phospho-L-histidine.</text>
        <dbReference type="EC" id="2.7.13.3"/>
    </reaction>
</comment>
<dbReference type="InterPro" id="IPR050351">
    <property type="entry name" value="BphY/WalK/GraS-like"/>
</dbReference>
<evidence type="ECO:0000256" key="9">
    <source>
        <dbReference type="ARBA" id="ARBA00022777"/>
    </source>
</evidence>
<dbReference type="SMART" id="SM00388">
    <property type="entry name" value="HisKA"/>
    <property type="match status" value="1"/>
</dbReference>
<keyword evidence="9" id="KW-0418">Kinase</keyword>
<keyword evidence="19" id="KW-1185">Reference proteome</keyword>
<dbReference type="EMBL" id="BOPF01000010">
    <property type="protein sequence ID" value="GIJ46565.1"/>
    <property type="molecule type" value="Genomic_DNA"/>
</dbReference>
<dbReference type="PANTHER" id="PTHR42878:SF7">
    <property type="entry name" value="SENSOR HISTIDINE KINASE GLRK"/>
    <property type="match status" value="1"/>
</dbReference>
<dbReference type="InterPro" id="IPR013656">
    <property type="entry name" value="PAS_4"/>
</dbReference>
<dbReference type="InterPro" id="IPR036097">
    <property type="entry name" value="HisK_dim/P_sf"/>
</dbReference>
<keyword evidence="6" id="KW-0808">Transferase</keyword>
<evidence type="ECO:0000256" key="8">
    <source>
        <dbReference type="ARBA" id="ARBA00022741"/>
    </source>
</evidence>
<dbReference type="GO" id="GO:0007234">
    <property type="term" value="P:osmosensory signaling via phosphorelay pathway"/>
    <property type="evidence" value="ECO:0007669"/>
    <property type="project" value="TreeGrafter"/>
</dbReference>
<dbReference type="InterPro" id="IPR004358">
    <property type="entry name" value="Sig_transdc_His_kin-like_C"/>
</dbReference>
<dbReference type="AlphaFoldDB" id="A0A8J3YMB7"/>
<dbReference type="GO" id="GO:0000156">
    <property type="term" value="F:phosphorelay response regulator activity"/>
    <property type="evidence" value="ECO:0007669"/>
    <property type="project" value="TreeGrafter"/>
</dbReference>
<sequence length="401" mass="43564">MDRMPLDNIIHWDSDLTLDVVDSLDVGVVACDAEGRLTVCNRFARRLFRVGPKVGDPLEGWLSPTTMLDTDGVTPLPHERWPLVRALAGETVQDVEFIVASPGSIRRWVVAHGRPVESPDGTPRGAVVAIHDITRLRESELNLRAAHAELEAANVELTRTNGELESFAGVVSHDLKSPLATIQGYVQLLPHAHPDEFDEFVEEIARGVENMRRLIDDLLAYASAPSAPLKLAPVDLTRLVDTVVADRTDVLRRTGGPVPEIAVDPMPSVVGDVVLIRQVIDNLVGNALKYTPPGQQPRVHVSGFEEESGWVRIEVADRGIGIPEGQHEHIFESFHRAHRGAGYPGTGLGLTICQRIVHRHGGTIGALPNPGGGTRFWLTLPAAATAVRSPETIRTLSRPAA</sequence>
<dbReference type="Gene3D" id="3.30.450.20">
    <property type="entry name" value="PAS domain"/>
    <property type="match status" value="1"/>
</dbReference>
<dbReference type="InterPro" id="IPR000700">
    <property type="entry name" value="PAS-assoc_C"/>
</dbReference>
<evidence type="ECO:0000256" key="10">
    <source>
        <dbReference type="ARBA" id="ARBA00022840"/>
    </source>
</evidence>
<feature type="coiled-coil region" evidence="15">
    <location>
        <begin position="136"/>
        <end position="163"/>
    </location>
</feature>
<evidence type="ECO:0000313" key="18">
    <source>
        <dbReference type="EMBL" id="GIJ46565.1"/>
    </source>
</evidence>
<evidence type="ECO:0000256" key="2">
    <source>
        <dbReference type="ARBA" id="ARBA00004141"/>
    </source>
</evidence>
<dbReference type="InterPro" id="IPR035965">
    <property type="entry name" value="PAS-like_dom_sf"/>
</dbReference>
<evidence type="ECO:0000256" key="4">
    <source>
        <dbReference type="ARBA" id="ARBA00012438"/>
    </source>
</evidence>
<dbReference type="CDD" id="cd00130">
    <property type="entry name" value="PAS"/>
    <property type="match status" value="1"/>
</dbReference>
<dbReference type="Proteomes" id="UP000619260">
    <property type="component" value="Unassembled WGS sequence"/>
</dbReference>
<dbReference type="PROSITE" id="PS50113">
    <property type="entry name" value="PAC"/>
    <property type="match status" value="1"/>
</dbReference>
<dbReference type="SUPFAM" id="SSF55785">
    <property type="entry name" value="PYP-like sensor domain (PAS domain)"/>
    <property type="match status" value="1"/>
</dbReference>
<keyword evidence="15" id="KW-0175">Coiled coil</keyword>
<reference evidence="18" key="1">
    <citation type="submission" date="2021-01" db="EMBL/GenBank/DDBJ databases">
        <title>Whole genome shotgun sequence of Virgisporangium aliadipatigenens NBRC 105644.</title>
        <authorList>
            <person name="Komaki H."/>
            <person name="Tamura T."/>
        </authorList>
    </citation>
    <scope>NUCLEOTIDE SEQUENCE</scope>
    <source>
        <strain evidence="18">NBRC 105644</strain>
    </source>
</reference>
<dbReference type="InterPro" id="IPR036890">
    <property type="entry name" value="HATPase_C_sf"/>
</dbReference>
<dbReference type="InterPro" id="IPR000014">
    <property type="entry name" value="PAS"/>
</dbReference>
<evidence type="ECO:0000259" key="17">
    <source>
        <dbReference type="PROSITE" id="PS50113"/>
    </source>
</evidence>
<dbReference type="GO" id="GO:0005524">
    <property type="term" value="F:ATP binding"/>
    <property type="evidence" value="ECO:0007669"/>
    <property type="project" value="UniProtKB-KW"/>
</dbReference>
<dbReference type="PROSITE" id="PS50109">
    <property type="entry name" value="HIS_KIN"/>
    <property type="match status" value="1"/>
</dbReference>
<gene>
    <name evidence="18" type="ORF">Val02_34510</name>
</gene>
<dbReference type="SUPFAM" id="SSF47384">
    <property type="entry name" value="Homodimeric domain of signal transducing histidine kinase"/>
    <property type="match status" value="1"/>
</dbReference>
<name>A0A8J3YMB7_9ACTN</name>
<keyword evidence="13" id="KW-0472">Membrane</keyword>
<dbReference type="RefSeq" id="WP_203900062.1">
    <property type="nucleotide sequence ID" value="NZ_BOPF01000010.1"/>
</dbReference>
<dbReference type="Gene3D" id="1.10.287.130">
    <property type="match status" value="1"/>
</dbReference>
<keyword evidence="8" id="KW-0547">Nucleotide-binding</keyword>
<proteinExistence type="predicted"/>
<evidence type="ECO:0000256" key="7">
    <source>
        <dbReference type="ARBA" id="ARBA00022692"/>
    </source>
</evidence>
<comment type="caution">
    <text evidence="18">The sequence shown here is derived from an EMBL/GenBank/DDBJ whole genome shotgun (WGS) entry which is preliminary data.</text>
</comment>
<dbReference type="SUPFAM" id="SSF55874">
    <property type="entry name" value="ATPase domain of HSP90 chaperone/DNA topoisomerase II/histidine kinase"/>
    <property type="match status" value="1"/>
</dbReference>
<keyword evidence="12" id="KW-0902">Two-component regulatory system</keyword>
<protein>
    <recommendedName>
        <fullName evidence="14">Sensor-like histidine kinase SenX3</fullName>
        <ecNumber evidence="4">2.7.13.3</ecNumber>
    </recommendedName>
</protein>
<evidence type="ECO:0000256" key="11">
    <source>
        <dbReference type="ARBA" id="ARBA00022989"/>
    </source>
</evidence>
<dbReference type="GO" id="GO:0030295">
    <property type="term" value="F:protein kinase activator activity"/>
    <property type="evidence" value="ECO:0007669"/>
    <property type="project" value="TreeGrafter"/>
</dbReference>
<evidence type="ECO:0000256" key="6">
    <source>
        <dbReference type="ARBA" id="ARBA00022679"/>
    </source>
</evidence>
<dbReference type="InterPro" id="IPR003594">
    <property type="entry name" value="HATPase_dom"/>
</dbReference>
<evidence type="ECO:0000256" key="1">
    <source>
        <dbReference type="ARBA" id="ARBA00000085"/>
    </source>
</evidence>